<dbReference type="PANTHER" id="PTHR35007:SF1">
    <property type="entry name" value="PILUS ASSEMBLY PROTEIN"/>
    <property type="match status" value="1"/>
</dbReference>
<feature type="domain" description="Type II secretion system protein GspF" evidence="7">
    <location>
        <begin position="118"/>
        <end position="239"/>
    </location>
</feature>
<dbReference type="Gene3D" id="1.20.81.30">
    <property type="entry name" value="Type II secretion system (T2SS), domain F"/>
    <property type="match status" value="1"/>
</dbReference>
<keyword evidence="9" id="KW-1185">Reference proteome</keyword>
<dbReference type="OrthoDB" id="597333at2"/>
<keyword evidence="5 6" id="KW-0472">Membrane</keyword>
<evidence type="ECO:0000256" key="5">
    <source>
        <dbReference type="ARBA" id="ARBA00023136"/>
    </source>
</evidence>
<evidence type="ECO:0000256" key="1">
    <source>
        <dbReference type="ARBA" id="ARBA00004651"/>
    </source>
</evidence>
<accession>A0A4R3HY27</accession>
<feature type="transmembrane region" description="Helical" evidence="6">
    <location>
        <begin position="57"/>
        <end position="75"/>
    </location>
</feature>
<feature type="transmembrane region" description="Helical" evidence="6">
    <location>
        <begin position="255"/>
        <end position="275"/>
    </location>
</feature>
<reference evidence="8 9" key="1">
    <citation type="submission" date="2019-03" db="EMBL/GenBank/DDBJ databases">
        <title>Genomic Encyclopedia of Type Strains, Phase IV (KMG-IV): sequencing the most valuable type-strain genomes for metagenomic binning, comparative biology and taxonomic classification.</title>
        <authorList>
            <person name="Goeker M."/>
        </authorList>
    </citation>
    <scope>NUCLEOTIDE SEQUENCE [LARGE SCALE GENOMIC DNA]</scope>
    <source>
        <strain evidence="8 9">DSM 7445</strain>
    </source>
</reference>
<evidence type="ECO:0000313" key="8">
    <source>
        <dbReference type="EMBL" id="TCS37543.1"/>
    </source>
</evidence>
<evidence type="ECO:0000256" key="3">
    <source>
        <dbReference type="ARBA" id="ARBA00022692"/>
    </source>
</evidence>
<gene>
    <name evidence="8" type="ORF">EDC30_104347</name>
</gene>
<dbReference type="GO" id="GO:0005886">
    <property type="term" value="C:plasma membrane"/>
    <property type="evidence" value="ECO:0007669"/>
    <property type="project" value="UniProtKB-SubCell"/>
</dbReference>
<dbReference type="Proteomes" id="UP000295382">
    <property type="component" value="Unassembled WGS sequence"/>
</dbReference>
<dbReference type="PANTHER" id="PTHR35007">
    <property type="entry name" value="INTEGRAL MEMBRANE PROTEIN-RELATED"/>
    <property type="match status" value="1"/>
</dbReference>
<evidence type="ECO:0000259" key="7">
    <source>
        <dbReference type="Pfam" id="PF00482"/>
    </source>
</evidence>
<evidence type="ECO:0000256" key="2">
    <source>
        <dbReference type="ARBA" id="ARBA00022475"/>
    </source>
</evidence>
<comment type="subcellular location">
    <subcellularLocation>
        <location evidence="1">Cell membrane</location>
        <topology evidence="1">Multi-pass membrane protein</topology>
    </subcellularLocation>
</comment>
<name>A0A4R3HY27_PAULE</name>
<evidence type="ECO:0000256" key="4">
    <source>
        <dbReference type="ARBA" id="ARBA00022989"/>
    </source>
</evidence>
<evidence type="ECO:0000313" key="9">
    <source>
        <dbReference type="Proteomes" id="UP000295382"/>
    </source>
</evidence>
<proteinExistence type="predicted"/>
<comment type="caution">
    <text evidence="8">The sequence shown here is derived from an EMBL/GenBank/DDBJ whole genome shotgun (WGS) entry which is preliminary data.</text>
</comment>
<dbReference type="EMBL" id="SLZQ01000004">
    <property type="protein sequence ID" value="TCS37543.1"/>
    <property type="molecule type" value="Genomic_DNA"/>
</dbReference>
<evidence type="ECO:0000256" key="6">
    <source>
        <dbReference type="SAM" id="Phobius"/>
    </source>
</evidence>
<dbReference type="RefSeq" id="WP_132258472.1">
    <property type="nucleotide sequence ID" value="NZ_SLZQ01000004.1"/>
</dbReference>
<dbReference type="Pfam" id="PF00482">
    <property type="entry name" value="T2SSF"/>
    <property type="match status" value="1"/>
</dbReference>
<sequence>MNSLGLLIAVGLLTAFIIIWLVMQAVRGVLARQRSDLETSTRTTLADMFIFLDPTKIFYYNVAALVVLPTLVWLFTNNPVFVTFTAIGTLILPKLWIKRLAAQRLKRFEEQLPDALLMVSGAMRAGASLTVAMESMVKEQKPPLSQEFELMLREQRLGVDFDTALVNMEKRNPIQDFSLVVSGLRISREVGGNLAEILESLATTLRDKATMEGKIRSLTAQGKMQGLIMSCLPLLMMAALNWIEPKAMGAMFTTLFGWVTLAVIIVMITIGYLFIRKITTIDV</sequence>
<feature type="transmembrane region" description="Helical" evidence="6">
    <location>
        <begin position="81"/>
        <end position="97"/>
    </location>
</feature>
<dbReference type="InterPro" id="IPR018076">
    <property type="entry name" value="T2SS_GspF_dom"/>
</dbReference>
<dbReference type="InterPro" id="IPR042094">
    <property type="entry name" value="T2SS_GspF_sf"/>
</dbReference>
<feature type="transmembrane region" description="Helical" evidence="6">
    <location>
        <begin position="224"/>
        <end position="243"/>
    </location>
</feature>
<feature type="transmembrane region" description="Helical" evidence="6">
    <location>
        <begin position="6"/>
        <end position="26"/>
    </location>
</feature>
<keyword evidence="4 6" id="KW-1133">Transmembrane helix</keyword>
<protein>
    <submittedName>
        <fullName evidence="8">Tight adherence protein B</fullName>
    </submittedName>
</protein>
<organism evidence="8 9">
    <name type="scientific">Paucimonas lemoignei</name>
    <name type="common">Pseudomonas lemoignei</name>
    <dbReference type="NCBI Taxonomy" id="29443"/>
    <lineage>
        <taxon>Bacteria</taxon>
        <taxon>Pseudomonadati</taxon>
        <taxon>Pseudomonadota</taxon>
        <taxon>Betaproteobacteria</taxon>
        <taxon>Burkholderiales</taxon>
        <taxon>Burkholderiaceae</taxon>
        <taxon>Paucimonas</taxon>
    </lineage>
</organism>
<keyword evidence="3 6" id="KW-0812">Transmembrane</keyword>
<dbReference type="AlphaFoldDB" id="A0A4R3HY27"/>
<keyword evidence="2" id="KW-1003">Cell membrane</keyword>